<protein>
    <submittedName>
        <fullName evidence="3">Peptidase S9B dipeptidylpeptidase IV domain protein</fullName>
    </submittedName>
</protein>
<dbReference type="Pfam" id="PF00326">
    <property type="entry name" value="Peptidase_S9"/>
    <property type="match status" value="1"/>
</dbReference>
<dbReference type="Gene3D" id="3.40.50.1820">
    <property type="entry name" value="alpha/beta hydrolase"/>
    <property type="match status" value="1"/>
</dbReference>
<dbReference type="OrthoDB" id="108903at2"/>
<dbReference type="GO" id="GO:0006508">
    <property type="term" value="P:proteolysis"/>
    <property type="evidence" value="ECO:0007669"/>
    <property type="project" value="InterPro"/>
</dbReference>
<dbReference type="Pfam" id="PF00930">
    <property type="entry name" value="DPPIV_N"/>
    <property type="match status" value="1"/>
</dbReference>
<dbReference type="SUPFAM" id="SSF82171">
    <property type="entry name" value="DPP6 N-terminal domain-like"/>
    <property type="match status" value="1"/>
</dbReference>
<keyword evidence="4" id="KW-1185">Reference proteome</keyword>
<dbReference type="InterPro" id="IPR001375">
    <property type="entry name" value="Peptidase_S9_cat"/>
</dbReference>
<dbReference type="MEROPS" id="S09.013"/>
<dbReference type="PATRIC" id="fig|1263870.3.peg.4604"/>
<sequence length="828" mass="92126">MTQPLPDSARASRSRIRIALSQTAAWTLALALFSIASTVSAHTPVADSEAPPPPCASDRERLCVSRIFHGSDFRLESKPMRWDESENVIWWLRETDAGGSEIVRLSIPDGEETVAVAADQFQLPSGERISVDDYAWSHDHRYLLVMSNSVRVWRTNTRGDYWVLDMLSKTWRKLGGDAARSQSLMFATFSPSGDFVAYVRDRDLYLENTATGEIQVVAASDNPKLIHGTFDWVYEEELRLRRGFRFSPDGSKIAFWQLDETDVPVHSLIDNTSERYPSVKQFAYPKVGQTNASARVGVFDVGSQTTTWMQIEGDPRNHYLAAMQWLPENTPGANDRLLVQQLPRRQNENRLWMVDASTGKGVVLLRESSPGWVRHQAKLHPLPSSQSPGDSNPASLSVAWLSERSQWQHLYRLTIDAAYITGTIPEGGELDETGCRNGVSLSPITLGKWDVIELDAVDATTGKCYFTASPTDAASRGLYVCDGLTPNPVAEPQRFSPATNGTFQYAISDSTDYALETFSDFSTPPVKRLVNLQARDVIETFVDNATVKQAIEELKPVDEKFVSLVIDEETSLDAWIMLPVTDENDGQTTPAQSVPLVLHVYGEPAGQTVKDSYGGQTYLWHRYLTQLGFAVATIDNRGTASPRGRAFRQSIYGKIGILTPVDQAAGARRLLERFPVLDPARVGVWGWSGGGSTTLNSLFRYPELYAAGIAVAPVPDQFDYDTIYQERYMGVVEDDRQRFVDGSPITHADGLDDPLLIIHGTGDDNVHYGSTERLINRLVALGKQFRMFAYPNRSHSISEGEGTAMHLRQMMTDFLVETLHPKSEGKQE</sequence>
<dbReference type="PANTHER" id="PTHR11731:SF193">
    <property type="entry name" value="DIPEPTIDYL PEPTIDASE 9"/>
    <property type="match status" value="1"/>
</dbReference>
<dbReference type="RefSeq" id="WP_008682789.1">
    <property type="nucleotide sequence ID" value="NZ_ANOH01000289.1"/>
</dbReference>
<dbReference type="AlphaFoldDB" id="M5UDZ7"/>
<dbReference type="PANTHER" id="PTHR11731">
    <property type="entry name" value="PROTEASE FAMILY S9B,C DIPEPTIDYL-PEPTIDASE IV-RELATED"/>
    <property type="match status" value="1"/>
</dbReference>
<evidence type="ECO:0000259" key="1">
    <source>
        <dbReference type="Pfam" id="PF00326"/>
    </source>
</evidence>
<proteinExistence type="predicted"/>
<comment type="caution">
    <text evidence="3">The sequence shown here is derived from an EMBL/GenBank/DDBJ whole genome shotgun (WGS) entry which is preliminary data.</text>
</comment>
<dbReference type="SUPFAM" id="SSF53474">
    <property type="entry name" value="alpha/beta-Hydrolases"/>
    <property type="match status" value="1"/>
</dbReference>
<dbReference type="GO" id="GO:0008236">
    <property type="term" value="F:serine-type peptidase activity"/>
    <property type="evidence" value="ECO:0007669"/>
    <property type="project" value="InterPro"/>
</dbReference>
<evidence type="ECO:0000313" key="4">
    <source>
        <dbReference type="Proteomes" id="UP000011885"/>
    </source>
</evidence>
<accession>M5UDZ7</accession>
<evidence type="ECO:0000259" key="2">
    <source>
        <dbReference type="Pfam" id="PF00930"/>
    </source>
</evidence>
<name>M5UDZ7_9BACT</name>
<dbReference type="InterPro" id="IPR029058">
    <property type="entry name" value="AB_hydrolase_fold"/>
</dbReference>
<dbReference type="GO" id="GO:0008239">
    <property type="term" value="F:dipeptidyl-peptidase activity"/>
    <property type="evidence" value="ECO:0007669"/>
    <property type="project" value="TreeGrafter"/>
</dbReference>
<dbReference type="Proteomes" id="UP000011885">
    <property type="component" value="Unassembled WGS sequence"/>
</dbReference>
<organism evidence="3 4">
    <name type="scientific">Rhodopirellula sallentina SM41</name>
    <dbReference type="NCBI Taxonomy" id="1263870"/>
    <lineage>
        <taxon>Bacteria</taxon>
        <taxon>Pseudomonadati</taxon>
        <taxon>Planctomycetota</taxon>
        <taxon>Planctomycetia</taxon>
        <taxon>Pirellulales</taxon>
        <taxon>Pirellulaceae</taxon>
        <taxon>Rhodopirellula</taxon>
    </lineage>
</organism>
<evidence type="ECO:0000313" key="3">
    <source>
        <dbReference type="EMBL" id="EMI54203.1"/>
    </source>
</evidence>
<reference evidence="3 4" key="1">
    <citation type="journal article" date="2013" name="Mar. Genomics">
        <title>Expression of sulfatases in Rhodopirellula baltica and the diversity of sulfatases in the genus Rhodopirellula.</title>
        <authorList>
            <person name="Wegner C.E."/>
            <person name="Richter-Heitmann T."/>
            <person name="Klindworth A."/>
            <person name="Klockow C."/>
            <person name="Richter M."/>
            <person name="Achstetter T."/>
            <person name="Glockner F.O."/>
            <person name="Harder J."/>
        </authorList>
    </citation>
    <scope>NUCLEOTIDE SEQUENCE [LARGE SCALE GENOMIC DNA]</scope>
    <source>
        <strain evidence="3 4">SM41</strain>
    </source>
</reference>
<dbReference type="InterPro" id="IPR050278">
    <property type="entry name" value="Serine_Prot_S9B/DPPIV"/>
</dbReference>
<feature type="domain" description="Dipeptidylpeptidase IV N-terminal" evidence="2">
    <location>
        <begin position="137"/>
        <end position="525"/>
    </location>
</feature>
<dbReference type="Gene3D" id="2.140.10.30">
    <property type="entry name" value="Dipeptidylpeptidase IV, N-terminal domain"/>
    <property type="match status" value="1"/>
</dbReference>
<dbReference type="EMBL" id="ANOH01000289">
    <property type="protein sequence ID" value="EMI54203.1"/>
    <property type="molecule type" value="Genomic_DNA"/>
</dbReference>
<feature type="domain" description="Peptidase S9 prolyl oligopeptidase catalytic" evidence="1">
    <location>
        <begin position="623"/>
        <end position="819"/>
    </location>
</feature>
<gene>
    <name evidence="3" type="ORF">RSSM_04355</name>
</gene>
<dbReference type="InterPro" id="IPR002469">
    <property type="entry name" value="Peptidase_S9B_N"/>
</dbReference>